<protein>
    <recommendedName>
        <fullName evidence="3">Lipocalin-like domain-containing protein</fullName>
    </recommendedName>
</protein>
<dbReference type="RefSeq" id="WP_089374101.1">
    <property type="nucleotide sequence ID" value="NZ_BMEP01000005.1"/>
</dbReference>
<organism evidence="1 2">
    <name type="scientific">Dokdonia pacifica</name>
    <dbReference type="NCBI Taxonomy" id="1627892"/>
    <lineage>
        <taxon>Bacteria</taxon>
        <taxon>Pseudomonadati</taxon>
        <taxon>Bacteroidota</taxon>
        <taxon>Flavobacteriia</taxon>
        <taxon>Flavobacteriales</taxon>
        <taxon>Flavobacteriaceae</taxon>
        <taxon>Dokdonia</taxon>
    </lineage>
</organism>
<dbReference type="OrthoDB" id="1143855at2"/>
<dbReference type="AlphaFoldDB" id="A0A239E960"/>
<name>A0A239E960_9FLAO</name>
<gene>
    <name evidence="1" type="ORF">SAMN06265376_11519</name>
</gene>
<evidence type="ECO:0000313" key="1">
    <source>
        <dbReference type="EMBL" id="SNS41280.1"/>
    </source>
</evidence>
<evidence type="ECO:0000313" key="2">
    <source>
        <dbReference type="Proteomes" id="UP000198379"/>
    </source>
</evidence>
<dbReference type="PROSITE" id="PS51257">
    <property type="entry name" value="PROKAR_LIPOPROTEIN"/>
    <property type="match status" value="1"/>
</dbReference>
<reference evidence="1 2" key="1">
    <citation type="submission" date="2017-06" db="EMBL/GenBank/DDBJ databases">
        <authorList>
            <person name="Kim H.J."/>
            <person name="Triplett B.A."/>
        </authorList>
    </citation>
    <scope>NUCLEOTIDE SEQUENCE [LARGE SCALE GENOMIC DNA]</scope>
    <source>
        <strain evidence="1 2">DSM 25597</strain>
    </source>
</reference>
<accession>A0A239E960</accession>
<dbReference type="Proteomes" id="UP000198379">
    <property type="component" value="Unassembled WGS sequence"/>
</dbReference>
<proteinExistence type="predicted"/>
<dbReference type="EMBL" id="FZNY01000015">
    <property type="protein sequence ID" value="SNS41280.1"/>
    <property type="molecule type" value="Genomic_DNA"/>
</dbReference>
<keyword evidence="2" id="KW-1185">Reference proteome</keyword>
<sequence>MKRVHLIYLVIVTSLCACTQNPEEQLTYLNGYWEIAGVTTPDGKAKEFSLSQNIDFFEIQNNQKGIRKKVQPSINGNFTTSQSSENIDIEIRKDMLVLKYTTAFDHWEETVIEATKDELILLNENGNIYSYRRYEPILLSQ</sequence>
<evidence type="ECO:0008006" key="3">
    <source>
        <dbReference type="Google" id="ProtNLM"/>
    </source>
</evidence>